<reference evidence="1 2" key="1">
    <citation type="submission" date="2016-11" db="EMBL/GenBank/DDBJ databases">
        <authorList>
            <person name="Jaros S."/>
            <person name="Januszkiewicz K."/>
            <person name="Wedrychowicz H."/>
        </authorList>
    </citation>
    <scope>NUCLEOTIDE SEQUENCE [LARGE SCALE GENOMIC DNA]</scope>
    <source>
        <strain evidence="1 2">DSM 22153</strain>
    </source>
</reference>
<sequence length="347" mass="39775">MTIHAYTSFSFSYLNRARVLAETLREQHPDWVIWAVLTDKAPEDLDEAWAEGSFDKVVTAEELFGEQTGPWLFGMDVVEACTAVKGAALQLLLSQPGCEKVFYFDPDIAVFNSMSEVSDLLDQYSIVLTPHQVDPEPKSDITAILDNEAASLTYGVFNLGFIAVNNDSEGNRFAAWWADRLYDWCHDRLDIGIFVDQKWCNLIPCFFDNVKVLRDPGYNVASWNLSQRTMSFDSNGTALINDRPLRFYHFTKLGPIGDAMTVRYAKDNLEVYELWLWYRNAVVAATDDAIPPRYWYYGYFDNGEAIPKPVRTLYRDRKDLRDAFSQPQFVGNGFYNWVKAETDLLQS</sequence>
<evidence type="ECO:0000313" key="2">
    <source>
        <dbReference type="Proteomes" id="UP000186002"/>
    </source>
</evidence>
<name>A0A1M7P704_9HYPH</name>
<evidence type="ECO:0008006" key="3">
    <source>
        <dbReference type="Google" id="ProtNLM"/>
    </source>
</evidence>
<dbReference type="STRING" id="735517.SAMN05444272_4158"/>
<dbReference type="AlphaFoldDB" id="A0A1M7P704"/>
<dbReference type="OrthoDB" id="9787738at2"/>
<dbReference type="EMBL" id="FRBW01000006">
    <property type="protein sequence ID" value="SHN12414.1"/>
    <property type="molecule type" value="Genomic_DNA"/>
</dbReference>
<evidence type="ECO:0000313" key="1">
    <source>
        <dbReference type="EMBL" id="SHN12414.1"/>
    </source>
</evidence>
<dbReference type="Gene3D" id="3.90.550.10">
    <property type="entry name" value="Spore Coat Polysaccharide Biosynthesis Protein SpsA, Chain A"/>
    <property type="match status" value="1"/>
</dbReference>
<dbReference type="InterPro" id="IPR029044">
    <property type="entry name" value="Nucleotide-diphossugar_trans"/>
</dbReference>
<organism evidence="1 2">
    <name type="scientific">Roseibium suaedae</name>
    <dbReference type="NCBI Taxonomy" id="735517"/>
    <lineage>
        <taxon>Bacteria</taxon>
        <taxon>Pseudomonadati</taxon>
        <taxon>Pseudomonadota</taxon>
        <taxon>Alphaproteobacteria</taxon>
        <taxon>Hyphomicrobiales</taxon>
        <taxon>Stappiaceae</taxon>
        <taxon>Roseibium</taxon>
    </lineage>
</organism>
<dbReference type="SUPFAM" id="SSF53448">
    <property type="entry name" value="Nucleotide-diphospho-sugar transferases"/>
    <property type="match status" value="1"/>
</dbReference>
<proteinExistence type="predicted"/>
<accession>A0A1M7P704</accession>
<dbReference type="Proteomes" id="UP000186002">
    <property type="component" value="Unassembled WGS sequence"/>
</dbReference>
<keyword evidence="2" id="KW-1185">Reference proteome</keyword>
<gene>
    <name evidence="1" type="ORF">SAMN05444272_4158</name>
</gene>
<dbReference type="RefSeq" id="WP_073015294.1">
    <property type="nucleotide sequence ID" value="NZ_FRBW01000006.1"/>
</dbReference>
<protein>
    <recommendedName>
        <fullName evidence="3">Glycosyl transferase</fullName>
    </recommendedName>
</protein>